<feature type="transmembrane region" description="Helical" evidence="2">
    <location>
        <begin position="74"/>
        <end position="93"/>
    </location>
</feature>
<feature type="transmembrane region" description="Helical" evidence="2">
    <location>
        <begin position="138"/>
        <end position="154"/>
    </location>
</feature>
<organism evidence="3 4">
    <name type="scientific">Marinibaculum pumilum</name>
    <dbReference type="NCBI Taxonomy" id="1766165"/>
    <lineage>
        <taxon>Bacteria</taxon>
        <taxon>Pseudomonadati</taxon>
        <taxon>Pseudomonadota</taxon>
        <taxon>Alphaproteobacteria</taxon>
        <taxon>Rhodospirillales</taxon>
        <taxon>Rhodospirillaceae</taxon>
        <taxon>Marinibaculum</taxon>
    </lineage>
</organism>
<evidence type="ECO:0000256" key="2">
    <source>
        <dbReference type="SAM" id="Phobius"/>
    </source>
</evidence>
<feature type="region of interest" description="Disordered" evidence="1">
    <location>
        <begin position="453"/>
        <end position="474"/>
    </location>
</feature>
<feature type="transmembrane region" description="Helical" evidence="2">
    <location>
        <begin position="394"/>
        <end position="414"/>
    </location>
</feature>
<feature type="transmembrane region" description="Helical" evidence="2">
    <location>
        <begin position="99"/>
        <end position="126"/>
    </location>
</feature>
<dbReference type="Proteomes" id="UP001595528">
    <property type="component" value="Unassembled WGS sequence"/>
</dbReference>
<accession>A0ABV7L8A7</accession>
<keyword evidence="2" id="KW-0812">Transmembrane</keyword>
<keyword evidence="2" id="KW-1133">Transmembrane helix</keyword>
<feature type="transmembrane region" description="Helical" evidence="2">
    <location>
        <begin position="365"/>
        <end position="382"/>
    </location>
</feature>
<name>A0ABV7L8A7_9PROT</name>
<comment type="caution">
    <text evidence="3">The sequence shown here is derived from an EMBL/GenBank/DDBJ whole genome shotgun (WGS) entry which is preliminary data.</text>
</comment>
<keyword evidence="2" id="KW-0472">Membrane</keyword>
<proteinExistence type="predicted"/>
<protein>
    <recommendedName>
        <fullName evidence="5">O-antigen ligase domain-containing protein</fullName>
    </recommendedName>
</protein>
<feature type="transmembrane region" description="Helical" evidence="2">
    <location>
        <begin position="46"/>
        <end position="67"/>
    </location>
</feature>
<evidence type="ECO:0008006" key="5">
    <source>
        <dbReference type="Google" id="ProtNLM"/>
    </source>
</evidence>
<feature type="transmembrane region" description="Helical" evidence="2">
    <location>
        <begin position="21"/>
        <end position="40"/>
    </location>
</feature>
<evidence type="ECO:0000313" key="3">
    <source>
        <dbReference type="EMBL" id="MFC3230911.1"/>
    </source>
</evidence>
<sequence length="474" mass="51230">MRAQRIGRPPARRRPLELPGLAMWAAGIYYVLLLVDNVLIRTAEKLSGYLDEITVLFAAPFAAAALFRMPHGLWPVPLCFGIYIAMGTISGLFSPIGGYPFATVTGLTIALDSKPIILALAFAYCLSQARDSDVMTPFLYALIGVALVNLPFLLRDLALNSGINIYGEPMDRRAGMYRPQGLYHHATASVDIHLMATMAAAALWGIRKNAVWAGLTALLALLTMLHIVAKEIVAVVLVLGIAVMAMRFRSKDTQFLIRAAAVTLGLLLAVPFADLALPVIQGQVTDYVQDGESAVRTLMYLISFDLAVDNFPLGAGIGTFGSLASFTTFFSPIYDQTGLSLIYGASRLHPYYLQDVFWPKVLGESGWIGLAAYLGLLLYLAVRVTRAALKFPAVENLFASFVLVTALVKTIAAPTLTSDLYVPLIGLAVAIAACYPRGFAQAAADRQARAARQTTQRHRPALRGRPGTIGPRGW</sequence>
<evidence type="ECO:0000313" key="4">
    <source>
        <dbReference type="Proteomes" id="UP001595528"/>
    </source>
</evidence>
<feature type="transmembrane region" description="Helical" evidence="2">
    <location>
        <begin position="420"/>
        <end position="439"/>
    </location>
</feature>
<gene>
    <name evidence="3" type="ORF">ACFOGJ_26940</name>
</gene>
<dbReference type="EMBL" id="JBHRTR010000050">
    <property type="protein sequence ID" value="MFC3230911.1"/>
    <property type="molecule type" value="Genomic_DNA"/>
</dbReference>
<feature type="transmembrane region" description="Helical" evidence="2">
    <location>
        <begin position="232"/>
        <end position="248"/>
    </location>
</feature>
<evidence type="ECO:0000256" key="1">
    <source>
        <dbReference type="SAM" id="MobiDB-lite"/>
    </source>
</evidence>
<reference evidence="4" key="1">
    <citation type="journal article" date="2019" name="Int. J. Syst. Evol. Microbiol.">
        <title>The Global Catalogue of Microorganisms (GCM) 10K type strain sequencing project: providing services to taxonomists for standard genome sequencing and annotation.</title>
        <authorList>
            <consortium name="The Broad Institute Genomics Platform"/>
            <consortium name="The Broad Institute Genome Sequencing Center for Infectious Disease"/>
            <person name="Wu L."/>
            <person name="Ma J."/>
        </authorList>
    </citation>
    <scope>NUCLEOTIDE SEQUENCE [LARGE SCALE GENOMIC DNA]</scope>
    <source>
        <strain evidence="4">KCTC 42964</strain>
    </source>
</reference>
<feature type="transmembrane region" description="Helical" evidence="2">
    <location>
        <begin position="255"/>
        <end position="273"/>
    </location>
</feature>
<keyword evidence="4" id="KW-1185">Reference proteome</keyword>